<evidence type="ECO:0000256" key="1">
    <source>
        <dbReference type="ARBA" id="ARBA00010397"/>
    </source>
</evidence>
<dbReference type="SMR" id="A8BXX1"/>
<dbReference type="SUPFAM" id="SSF100966">
    <property type="entry name" value="Translation initiation factor 2 beta, aIF2beta, N-terminal domain"/>
    <property type="match status" value="1"/>
</dbReference>
<dbReference type="GO" id="GO:0005850">
    <property type="term" value="C:eukaryotic translation initiation factor 2 complex"/>
    <property type="evidence" value="ECO:0000318"/>
    <property type="project" value="GO_Central"/>
</dbReference>
<evidence type="ECO:0000313" key="5">
    <source>
        <dbReference type="EMBL" id="KAE8304807.1"/>
    </source>
</evidence>
<dbReference type="VEuPathDB" id="GiardiaDB:GL50803_91398"/>
<protein>
    <submittedName>
        <fullName evidence="5">Eukaryotic translation initiation factor 2 beta subunit</fullName>
    </submittedName>
</protein>
<dbReference type="Gene3D" id="3.30.30.170">
    <property type="match status" value="1"/>
</dbReference>
<dbReference type="SMART" id="SM00653">
    <property type="entry name" value="eIF2B_5"/>
    <property type="match status" value="1"/>
</dbReference>
<proteinExistence type="inferred from homology"/>
<dbReference type="AlphaFoldDB" id="A8BXX1"/>
<dbReference type="GO" id="GO:0001731">
    <property type="term" value="P:formation of translation preinitiation complex"/>
    <property type="evidence" value="ECO:0000318"/>
    <property type="project" value="GO_Central"/>
</dbReference>
<dbReference type="STRING" id="184922.A8BXX1"/>
<dbReference type="FunCoup" id="A8BXX1">
    <property type="interactions" value="266"/>
</dbReference>
<dbReference type="GO" id="GO:0003743">
    <property type="term" value="F:translation initiation factor activity"/>
    <property type="evidence" value="ECO:0000318"/>
    <property type="project" value="GO_Central"/>
</dbReference>
<keyword evidence="2 5" id="KW-0396">Initiation factor</keyword>
<dbReference type="SUPFAM" id="SSF75689">
    <property type="entry name" value="Zinc-binding domain of translation initiation factor 2 beta"/>
    <property type="match status" value="1"/>
</dbReference>
<dbReference type="KEGG" id="gla:GL50803_0091398"/>
<dbReference type="InterPro" id="IPR016190">
    <property type="entry name" value="Transl_init_fac_IF2/IF5_Zn-bd"/>
</dbReference>
<evidence type="ECO:0000256" key="4">
    <source>
        <dbReference type="SAM" id="MobiDB-lite"/>
    </source>
</evidence>
<comment type="caution">
    <text evidence="5">The sequence shown here is derived from an EMBL/GenBank/DDBJ whole genome shotgun (WGS) entry which is preliminary data.</text>
</comment>
<name>A8BXX1_GIAIC</name>
<evidence type="ECO:0000313" key="6">
    <source>
        <dbReference type="Proteomes" id="UP000001548"/>
    </source>
</evidence>
<keyword evidence="6" id="KW-1185">Reference proteome</keyword>
<dbReference type="Proteomes" id="UP000001548">
    <property type="component" value="Unassembled WGS sequence"/>
</dbReference>
<dbReference type="PANTHER" id="PTHR23001:SF3">
    <property type="entry name" value="EUKARYOTIC TRANSLATION INITIATION FACTOR 2 SUBUNIT 2"/>
    <property type="match status" value="1"/>
</dbReference>
<dbReference type="HOGENOM" id="CLU_843184_0_0_1"/>
<dbReference type="InterPro" id="IPR045196">
    <property type="entry name" value="IF2/IF5"/>
</dbReference>
<feature type="region of interest" description="Disordered" evidence="4">
    <location>
        <begin position="83"/>
        <end position="185"/>
    </location>
</feature>
<gene>
    <name evidence="5" type="ORF">GL50803_0091398</name>
</gene>
<dbReference type="GO" id="GO:0031369">
    <property type="term" value="F:translation initiation factor binding"/>
    <property type="evidence" value="ECO:0000318"/>
    <property type="project" value="GO_Central"/>
</dbReference>
<dbReference type="GeneID" id="5697118"/>
<dbReference type="RefSeq" id="XP_001704237.1">
    <property type="nucleotide sequence ID" value="XM_001704185.1"/>
</dbReference>
<feature type="compositionally biased region" description="Polar residues" evidence="4">
    <location>
        <begin position="165"/>
        <end position="185"/>
    </location>
</feature>
<dbReference type="GO" id="GO:0003729">
    <property type="term" value="F:mRNA binding"/>
    <property type="evidence" value="ECO:0000318"/>
    <property type="project" value="GO_Central"/>
</dbReference>
<feature type="compositionally biased region" description="Basic and acidic residues" evidence="4">
    <location>
        <begin position="84"/>
        <end position="103"/>
    </location>
</feature>
<keyword evidence="3" id="KW-0648">Protein biosynthesis</keyword>
<dbReference type="EMBL" id="AACB03000001">
    <property type="protein sequence ID" value="KAE8304807.1"/>
    <property type="molecule type" value="Genomic_DNA"/>
</dbReference>
<comment type="similarity">
    <text evidence="1">Belongs to the eIF-2-beta/eIF-5 family.</text>
</comment>
<dbReference type="OMA" id="YNFEEIC"/>
<dbReference type="InterPro" id="IPR016189">
    <property type="entry name" value="Transl_init_fac_IF2/IF5_N"/>
</dbReference>
<dbReference type="Pfam" id="PF01873">
    <property type="entry name" value="eIF-5_eIF-2B"/>
    <property type="match status" value="1"/>
</dbReference>
<evidence type="ECO:0000256" key="2">
    <source>
        <dbReference type="ARBA" id="ARBA00022540"/>
    </source>
</evidence>
<dbReference type="InterPro" id="IPR002735">
    <property type="entry name" value="Transl_init_fac_IF2/IF5_dom"/>
</dbReference>
<accession>A8BXX1</accession>
<organism evidence="5 6">
    <name type="scientific">Giardia intestinalis (strain ATCC 50803 / WB clone C6)</name>
    <name type="common">Giardia lamblia</name>
    <dbReference type="NCBI Taxonomy" id="184922"/>
    <lineage>
        <taxon>Eukaryota</taxon>
        <taxon>Metamonada</taxon>
        <taxon>Diplomonadida</taxon>
        <taxon>Hexamitidae</taxon>
        <taxon>Giardiinae</taxon>
        <taxon>Giardia</taxon>
    </lineage>
</organism>
<feature type="region of interest" description="Disordered" evidence="4">
    <location>
        <begin position="1"/>
        <end position="28"/>
    </location>
</feature>
<dbReference type="FunFam" id="3.30.30.170:FF:000001">
    <property type="entry name" value="Eukaryotic translation initiation factor 2 subunit"/>
    <property type="match status" value="1"/>
</dbReference>
<sequence>MADQENLFDPSAFEPKRPKKTKRKENKTAEVDLTNYTVEKHGKLEVYIPIDTNLELPPEVTFEATRRASVAYQTNQAQAAESLLRLDRKADKGAEKPVEETEARTATSTAKQSSPADDAKASGASGTVVPERKDGDVFDSAGTTVRRRRRRVADTTELGKLFENSAKSADDTGQPNQPTESSSIKELTYDEMLTIIFTILNKRREDSDNARTLNVDLKVDYHGTKKTLFYNFEEICSQMHRSMDHVVAYLSSELRQQTTIDHDNVLSFKARISATQLRGVIRTYLRDYVQCNACLSYNTLLSRDGRMYLVHCEDCSASRTVPAISKFSDE</sequence>
<reference evidence="5 6" key="1">
    <citation type="journal article" date="2007" name="Science">
        <title>Genomic minimalism in the early diverging intestinal parasite Giardia lamblia.</title>
        <authorList>
            <person name="Morrison H.G."/>
            <person name="McArthur A.G."/>
            <person name="Gillin F.D."/>
            <person name="Aley S.B."/>
            <person name="Adam R.D."/>
            <person name="Olsen G.J."/>
            <person name="Best A.A."/>
            <person name="Cande W.Z."/>
            <person name="Chen F."/>
            <person name="Cipriano M.J."/>
            <person name="Davids B.J."/>
            <person name="Dawson S.C."/>
            <person name="Elmendorf H.G."/>
            <person name="Hehl A.B."/>
            <person name="Holder M.E."/>
            <person name="Huse S.M."/>
            <person name="Kim U.U."/>
            <person name="Lasek-Nesselquist E."/>
            <person name="Manning G."/>
            <person name="Nigam A."/>
            <person name="Nixon J.E."/>
            <person name="Palm D."/>
            <person name="Passamaneck N.E."/>
            <person name="Prabhu A."/>
            <person name="Reich C.I."/>
            <person name="Reiner D.S."/>
            <person name="Samuelson J."/>
            <person name="Svard S.G."/>
            <person name="Sogin M.L."/>
        </authorList>
    </citation>
    <scope>NUCLEOTIDE SEQUENCE [LARGE SCALE GENOMIC DNA]</scope>
    <source>
        <strain evidence="5 6">WB C6</strain>
    </source>
</reference>
<dbReference type="PANTHER" id="PTHR23001">
    <property type="entry name" value="EUKARYOTIC TRANSLATION INITIATION FACTOR"/>
    <property type="match status" value="1"/>
</dbReference>
<evidence type="ECO:0000256" key="3">
    <source>
        <dbReference type="ARBA" id="ARBA00022917"/>
    </source>
</evidence>